<dbReference type="Proteomes" id="UP000195152">
    <property type="component" value="Unassembled WGS sequence"/>
</dbReference>
<dbReference type="AlphaFoldDB" id="A0A242WGN3"/>
<dbReference type="EMBL" id="NFCF01000016">
    <property type="protein sequence ID" value="OTW55834.1"/>
    <property type="molecule type" value="Genomic_DNA"/>
</dbReference>
<proteinExistence type="predicted"/>
<comment type="caution">
    <text evidence="1">The sequence shown here is derived from an EMBL/GenBank/DDBJ whole genome shotgun (WGS) entry which is preliminary data.</text>
</comment>
<name>A0A242WGN3_BACTU</name>
<organism evidence="1 2">
    <name type="scientific">Bacillus thuringiensis serovar mexicanensis</name>
    <dbReference type="NCBI Taxonomy" id="180868"/>
    <lineage>
        <taxon>Bacteria</taxon>
        <taxon>Bacillati</taxon>
        <taxon>Bacillota</taxon>
        <taxon>Bacilli</taxon>
        <taxon>Bacillales</taxon>
        <taxon>Bacillaceae</taxon>
        <taxon>Bacillus</taxon>
        <taxon>Bacillus cereus group</taxon>
    </lineage>
</organism>
<reference evidence="1 2" key="1">
    <citation type="submission" date="2016-10" db="EMBL/GenBank/DDBJ databases">
        <title>Comparative genomics of Bacillus thuringiensis reveals a path to pathogens against multiple invertebrate hosts.</title>
        <authorList>
            <person name="Zheng J."/>
            <person name="Gao Q."/>
            <person name="Liu H."/>
            <person name="Peng D."/>
            <person name="Ruan L."/>
            <person name="Sun M."/>
        </authorList>
    </citation>
    <scope>NUCLEOTIDE SEQUENCE [LARGE SCALE GENOMIC DNA]</scope>
    <source>
        <strain evidence="1">BGSC 4AC1</strain>
    </source>
</reference>
<sequence length="109" mass="12875">MTNTMHKELKIIERKATKTVGVIQAFHQELGTNFVKAYEDKVEFMPIHLYHKRDPERVDTLKMLLEDLYELVNGLDKRGLPELAVRRLNDVMNEIHTLDRELQVLEEKC</sequence>
<accession>A0A242WGN3</accession>
<dbReference type="RefSeq" id="WP_000185707.1">
    <property type="nucleotide sequence ID" value="NZ_NFCF01000016.1"/>
</dbReference>
<gene>
    <name evidence="1" type="ORF">BK699_00145</name>
</gene>
<evidence type="ECO:0000313" key="2">
    <source>
        <dbReference type="Proteomes" id="UP000195152"/>
    </source>
</evidence>
<evidence type="ECO:0000313" key="1">
    <source>
        <dbReference type="EMBL" id="OTW55834.1"/>
    </source>
</evidence>
<protein>
    <submittedName>
        <fullName evidence="1">Uncharacterized protein</fullName>
    </submittedName>
</protein>